<organism evidence="1 2">
    <name type="scientific">Paramecium bursaria Chlorella virus 1</name>
    <name type="common">PBCV-1</name>
    <dbReference type="NCBI Taxonomy" id="10506"/>
    <lineage>
        <taxon>Viruses</taxon>
        <taxon>Varidnaviria</taxon>
        <taxon>Bamfordvirae</taxon>
        <taxon>Nucleocytoviricota</taxon>
        <taxon>Megaviricetes</taxon>
        <taxon>Algavirales</taxon>
        <taxon>Phycodnaviridae</taxon>
        <taxon>Chlorovirus</taxon>
        <taxon>Chlorovirus vanettense</taxon>
    </lineage>
</organism>
<dbReference type="GeneID" id="10971119"/>
<dbReference type="RefSeq" id="YP_004678954.1">
    <property type="nucleotide sequence ID" value="NC_000852.5"/>
</dbReference>
<reference evidence="1 2" key="5">
    <citation type="journal article" date="1997" name="Virology">
        <title>Analysis of 74 kb of DNA located at the right end of the 330-kb chlorella virus PBCV-1 genome.</title>
        <authorList>
            <person name="Li Y."/>
            <person name="Lu Z."/>
            <person name="Sun L."/>
            <person name="Ropp S."/>
            <person name="Kutish G.F."/>
            <person name="Rock D.L."/>
            <person name="Van Etten J.L."/>
        </authorList>
    </citation>
    <scope>NUCLEOTIDE SEQUENCE [LARGE SCALE GENOMIC DNA]</scope>
</reference>
<dbReference type="Proteomes" id="UP000000862">
    <property type="component" value="Segment"/>
</dbReference>
<keyword evidence="2" id="KW-1185">Reference proteome</keyword>
<evidence type="ECO:0000313" key="1">
    <source>
        <dbReference type="EMBL" id="AEI70099.1"/>
    </source>
</evidence>
<reference evidence="1 2" key="3">
    <citation type="journal article" date="1996" name="Virology">
        <title>Analysis of 94 kb of the chlorella virus PBCV-1 330-kb genome: map positions 88 to 182.</title>
        <authorList>
            <person name="Lu Z."/>
            <person name="Li Y."/>
            <person name="Que Q."/>
            <person name="Kutish G.F."/>
            <person name="Rock D.L."/>
            <person name="Van Etten J.L."/>
        </authorList>
    </citation>
    <scope>NUCLEOTIDE SEQUENCE [LARGE SCALE GENOMIC DNA]</scope>
</reference>
<reference evidence="1 2" key="8">
    <citation type="journal article" date="2010" name="J. Virol.">
        <title>Microarray analysis of Paramecium bursaria chlorella virus 1 transcription.</title>
        <authorList>
            <person name="Yanai-Balser G.M."/>
            <person name="Duncan G.A."/>
            <person name="Eudy J.D."/>
            <person name="Wang D."/>
            <person name="Li X."/>
            <person name="Agarkova I.V."/>
            <person name="Dunigan D.D."/>
            <person name="Van Etten J.L."/>
        </authorList>
    </citation>
    <scope>NUCLEOTIDE SEQUENCE [LARGE SCALE GENOMIC DNA]</scope>
</reference>
<reference evidence="1 2" key="1">
    <citation type="journal article" date="1995" name="Virology">
        <title>Analysis of 45 kb of DNA located at the left end of the chlorella virus PBCV-1 genome.</title>
        <authorList>
            <person name="Lu Z."/>
            <person name="Li Y."/>
            <person name="Zhang Y."/>
            <person name="Kutish G.F."/>
            <person name="Rock D.L."/>
            <person name="Van Etten J.L."/>
        </authorList>
    </citation>
    <scope>NUCLEOTIDE SEQUENCE [LARGE SCALE GENOMIC DNA]</scope>
</reference>
<dbReference type="EMBL" id="JF411744">
    <property type="protein sequence ID" value="AEI70099.1"/>
    <property type="molecule type" value="Genomic_DNA"/>
</dbReference>
<reference evidence="1 2" key="2">
    <citation type="journal article" date="1995" name="Virology">
        <title>Analysis of 43 kb of the Chlorella virus PBCV-1 330-kb genome: map positions 45 to 88.</title>
        <authorList>
            <person name="Li Y."/>
            <person name="Lu Z."/>
            <person name="Burbank D.E."/>
            <person name="Kutish G.F."/>
            <person name="Rock D.L."/>
            <person name="Van Etten J.L."/>
        </authorList>
    </citation>
    <scope>NUCLEOTIDE SEQUENCE [LARGE SCALE GENOMIC DNA]</scope>
</reference>
<evidence type="ECO:0000313" key="2">
    <source>
        <dbReference type="Proteomes" id="UP000000862"/>
    </source>
</evidence>
<reference evidence="1 2" key="4">
    <citation type="journal article" date="1996" name="Virology">
        <title>Analysis of 76 kb of the chlorella virus PBCV-1 330-kb genome: map positions 182 to 258.</title>
        <authorList>
            <person name="Kutish G.F."/>
            <person name="Li Y."/>
            <person name="Lu Z."/>
            <person name="Furuta M."/>
            <person name="Rock D.L."/>
            <person name="Van Etten J.L."/>
        </authorList>
    </citation>
    <scope>NUCLEOTIDE SEQUENCE [LARGE SCALE GENOMIC DNA]</scope>
</reference>
<dbReference type="KEGG" id="vg:10971119"/>
<reference evidence="1 2" key="6">
    <citation type="journal article" date="1999" name="Virology">
        <title>Chlorella virus PBCV-1 encodes a functional homospermidine synthase.</title>
        <authorList>
            <person name="Kaiser A."/>
            <person name="Vollmert M."/>
            <person name="Tholl D."/>
            <person name="Graves M.V."/>
            <person name="Gurnon J.R."/>
            <person name="Xing W."/>
            <person name="Lisec A.D."/>
            <person name="Nickerson K.W."/>
            <person name="Van Etten J.L."/>
        </authorList>
    </citation>
    <scope>NUCLEOTIDE SEQUENCE [LARGE SCALE GENOMIC DNA]</scope>
</reference>
<name>F8TU38_PBCV1</name>
<accession>F8TU38</accession>
<gene>
    <name evidence="1" type="primary">A437aR</name>
</gene>
<proteinExistence type="predicted"/>
<protein>
    <submittedName>
        <fullName evidence="1">Uncharacterized protein</fullName>
    </submittedName>
</protein>
<sequence>MMLVWPAVAAFLAATPGVAPVKVPIALPAAFSRIKVFLFPLGAIDVIISY</sequence>
<organismHost>
    <name type="scientific">Chlorella</name>
    <dbReference type="NCBI Taxonomy" id="3071"/>
</organismHost>
<reference evidence="1 2" key="7">
    <citation type="journal article" date="2000" name="Virology">
        <title>Characterization of a beta-1,3-glucanase encoded by chlorella virus PBCV-1.</title>
        <authorList>
            <person name="Sun L."/>
            <person name="Gurnon J.R."/>
            <person name="Adams B.J."/>
            <person name="Graves M.V."/>
            <person name="Van Etten J.L."/>
        </authorList>
    </citation>
    <scope>NUCLEOTIDE SEQUENCE [LARGE SCALE GENOMIC DNA]</scope>
</reference>